<sequence>MNCVKILPLTVVSPCGSGPHRVEEENIVATTVLSALTEADTWDDERLVGQLFNIATGRHAARNVFAFGDDGQAPGEQASSEALNEQLKQFIRENHVGAVTYFPPGGRYESLPAIRATIRELQDVADVPLLVATDQENGTVARVRVGVPQLPGAMALGATADAELWRLSGAYTADQLLAAGVQQAFAPVADVNTRSANPGVNIRSAGADPVAAAAQVATVVRALGEKGVAATLKHFPGLGRAAVDSHNELPIVSIARDAWDAVERLPFEAGIDAGADSIMLGHVVFPALDEKNPATFSRAIVQGLLRAELGFDGVVVTDAMDMGGAAHPDGAGEACVAALDAGVDQILMPADFPEAYDAVLAAVKDGRLSRERLRESAKRILRLKQKRSVGTLDLAAAATVDTAVQERFVQRSAARAIAVRDDAAPATLQPGAHILLLHPGNDPYRRGADTGGVIRTVLETAGHTVTAAPWGGDADALAAAVTSDATQAVVVLRDAFKSGLPVTELLESLTASGLDVFVIASRSPYDGASVPSAYPLVLSYGDDAPSLTAAAHVLTGAAEALGGRPMPVPSLESARRKG</sequence>
<dbReference type="AlphaFoldDB" id="A0A975FK92"/>
<evidence type="ECO:0000256" key="3">
    <source>
        <dbReference type="ARBA" id="ARBA00023295"/>
    </source>
</evidence>
<name>A0A975FK92_9MICO</name>
<comment type="similarity">
    <text evidence="1">Belongs to the glycosyl hydrolase 3 family.</text>
</comment>
<dbReference type="PRINTS" id="PR00133">
    <property type="entry name" value="GLHYDRLASE3"/>
</dbReference>
<keyword evidence="6" id="KW-1185">Reference proteome</keyword>
<dbReference type="InterPro" id="IPR019800">
    <property type="entry name" value="Glyco_hydro_3_AS"/>
</dbReference>
<dbReference type="InterPro" id="IPR050226">
    <property type="entry name" value="NagZ_Beta-hexosaminidase"/>
</dbReference>
<evidence type="ECO:0000313" key="6">
    <source>
        <dbReference type="Proteomes" id="UP000671914"/>
    </source>
</evidence>
<dbReference type="PANTHER" id="PTHR30480:SF16">
    <property type="entry name" value="GLYCOSIDE HYDROLASE FAMILY 3 DOMAIN PROTEIN"/>
    <property type="match status" value="1"/>
</dbReference>
<dbReference type="KEGG" id="aarc:G127AT_12365"/>
<keyword evidence="3" id="KW-0326">Glycosidase</keyword>
<evidence type="ECO:0000259" key="4">
    <source>
        <dbReference type="Pfam" id="PF00933"/>
    </source>
</evidence>
<dbReference type="GO" id="GO:0009254">
    <property type="term" value="P:peptidoglycan turnover"/>
    <property type="evidence" value="ECO:0007669"/>
    <property type="project" value="TreeGrafter"/>
</dbReference>
<dbReference type="Gene3D" id="3.20.20.300">
    <property type="entry name" value="Glycoside hydrolase, family 3, N-terminal domain"/>
    <property type="match status" value="1"/>
</dbReference>
<dbReference type="GO" id="GO:0004553">
    <property type="term" value="F:hydrolase activity, hydrolyzing O-glycosyl compounds"/>
    <property type="evidence" value="ECO:0007669"/>
    <property type="project" value="InterPro"/>
</dbReference>
<keyword evidence="2" id="KW-0378">Hydrolase</keyword>
<dbReference type="PANTHER" id="PTHR30480">
    <property type="entry name" value="BETA-HEXOSAMINIDASE-RELATED"/>
    <property type="match status" value="1"/>
</dbReference>
<protein>
    <recommendedName>
        <fullName evidence="4">Glycoside hydrolase family 3 N-terminal domain-containing protein</fullName>
    </recommendedName>
</protein>
<dbReference type="Proteomes" id="UP000671914">
    <property type="component" value="Chromosome"/>
</dbReference>
<evidence type="ECO:0000256" key="1">
    <source>
        <dbReference type="ARBA" id="ARBA00005336"/>
    </source>
</evidence>
<evidence type="ECO:0000313" key="5">
    <source>
        <dbReference type="EMBL" id="QTX04080.1"/>
    </source>
</evidence>
<dbReference type="InterPro" id="IPR036962">
    <property type="entry name" value="Glyco_hydro_3_N_sf"/>
</dbReference>
<proteinExistence type="inferred from homology"/>
<dbReference type="Pfam" id="PF00933">
    <property type="entry name" value="Glyco_hydro_3"/>
    <property type="match status" value="1"/>
</dbReference>
<dbReference type="RefSeq" id="WP_210897320.1">
    <property type="nucleotide sequence ID" value="NZ_CP071696.1"/>
</dbReference>
<accession>A0A975FK92</accession>
<gene>
    <name evidence="5" type="ORF">G127AT_12365</name>
</gene>
<evidence type="ECO:0000256" key="2">
    <source>
        <dbReference type="ARBA" id="ARBA00022801"/>
    </source>
</evidence>
<dbReference type="Gene3D" id="3.40.50.1700">
    <property type="entry name" value="Glycoside hydrolase family 3 C-terminal domain"/>
    <property type="match status" value="1"/>
</dbReference>
<dbReference type="EMBL" id="CP071696">
    <property type="protein sequence ID" value="QTX04080.1"/>
    <property type="molecule type" value="Genomic_DNA"/>
</dbReference>
<dbReference type="InterPro" id="IPR001764">
    <property type="entry name" value="Glyco_hydro_3_N"/>
</dbReference>
<feature type="domain" description="Glycoside hydrolase family 3 N-terminal" evidence="4">
    <location>
        <begin position="82"/>
        <end position="383"/>
    </location>
</feature>
<organism evidence="5 6">
    <name type="scientific">Agromyces archimandritae</name>
    <dbReference type="NCBI Taxonomy" id="2781962"/>
    <lineage>
        <taxon>Bacteria</taxon>
        <taxon>Bacillati</taxon>
        <taxon>Actinomycetota</taxon>
        <taxon>Actinomycetes</taxon>
        <taxon>Micrococcales</taxon>
        <taxon>Microbacteriaceae</taxon>
        <taxon>Agromyces</taxon>
    </lineage>
</organism>
<dbReference type="GO" id="GO:0005975">
    <property type="term" value="P:carbohydrate metabolic process"/>
    <property type="evidence" value="ECO:0007669"/>
    <property type="project" value="InterPro"/>
</dbReference>
<dbReference type="PROSITE" id="PS00775">
    <property type="entry name" value="GLYCOSYL_HYDROL_F3"/>
    <property type="match status" value="1"/>
</dbReference>
<dbReference type="SUPFAM" id="SSF51445">
    <property type="entry name" value="(Trans)glycosidases"/>
    <property type="match status" value="1"/>
</dbReference>
<dbReference type="InterPro" id="IPR036881">
    <property type="entry name" value="Glyco_hydro_3_C_sf"/>
</dbReference>
<dbReference type="InterPro" id="IPR017853">
    <property type="entry name" value="GH"/>
</dbReference>
<reference evidence="5" key="1">
    <citation type="submission" date="2021-03" db="EMBL/GenBank/DDBJ databases">
        <title>Agromyces archimandritus sp. nov., isolated from the cockroach Archimandrita tessellata.</title>
        <authorList>
            <person name="Guzman J."/>
            <person name="Ortuzar M."/>
            <person name="Poehlein A."/>
            <person name="Daniel R."/>
            <person name="Trujillo M."/>
            <person name="Vilcinskas A."/>
        </authorList>
    </citation>
    <scope>NUCLEOTIDE SEQUENCE</scope>
    <source>
        <strain evidence="5">G127AT</strain>
    </source>
</reference>